<feature type="domain" description="SRCR" evidence="12">
    <location>
        <begin position="32"/>
        <end position="132"/>
    </location>
</feature>
<dbReference type="FunFam" id="3.10.250.10:FF:000038">
    <property type="entry name" value="Scavenger receptor family member expressed on T cells 1"/>
    <property type="match status" value="1"/>
</dbReference>
<keyword evidence="6" id="KW-0472">Membrane</keyword>
<evidence type="ECO:0000256" key="9">
    <source>
        <dbReference type="PROSITE-ProRule" id="PRU00196"/>
    </source>
</evidence>
<keyword evidence="4" id="KW-0677">Repeat</keyword>
<dbReference type="PRINTS" id="PR00258">
    <property type="entry name" value="SPERACTRCPTR"/>
</dbReference>
<keyword evidence="3 11" id="KW-0732">Signal</keyword>
<dbReference type="GO" id="GO:0005886">
    <property type="term" value="C:plasma membrane"/>
    <property type="evidence" value="ECO:0007669"/>
    <property type="project" value="Ensembl"/>
</dbReference>
<dbReference type="Gene3D" id="3.10.250.10">
    <property type="entry name" value="SRCR-like domain"/>
    <property type="match status" value="8"/>
</dbReference>
<feature type="disulfide bond" evidence="9">
    <location>
        <begin position="360"/>
        <end position="424"/>
    </location>
</feature>
<dbReference type="FunFam" id="3.10.250.10:FF:000033">
    <property type="entry name" value="Scavenger receptor family member expressed on T cells 1"/>
    <property type="match status" value="1"/>
</dbReference>
<evidence type="ECO:0000313" key="13">
    <source>
        <dbReference type="EMBL" id="EDM11911.1"/>
    </source>
</evidence>
<feature type="signal peptide" evidence="11">
    <location>
        <begin position="1"/>
        <end position="25"/>
    </location>
</feature>
<keyword evidence="5" id="KW-1133">Transmembrane helix</keyword>
<reference evidence="13" key="1">
    <citation type="journal article" date="2005" name="Genome Res.">
        <title>Gene and alternative splicing annotation with AIR.</title>
        <authorList>
            <person name="Florea L."/>
            <person name="Di Francesco V."/>
            <person name="Miller J."/>
            <person name="Turner R."/>
            <person name="Yao A."/>
            <person name="Harris M."/>
            <person name="Walenz B."/>
            <person name="Mobarry C."/>
            <person name="Merkulov G.V."/>
            <person name="Charlab R."/>
            <person name="Dew I."/>
            <person name="Deng Z."/>
            <person name="Istrail S."/>
            <person name="Li P."/>
            <person name="Sutton G."/>
        </authorList>
    </citation>
    <scope>NUCLEOTIDE SEQUENCE</scope>
    <source>
        <strain evidence="13">BN</strain>
    </source>
</reference>
<feature type="domain" description="SRCR" evidence="12">
    <location>
        <begin position="139"/>
        <end position="230"/>
    </location>
</feature>
<feature type="disulfide bond" evidence="9">
    <location>
        <begin position="404"/>
        <end position="414"/>
    </location>
</feature>
<protein>
    <submittedName>
        <fullName evidence="13">RCG47791, isoform CRA_b</fullName>
    </submittedName>
</protein>
<dbReference type="FunFam" id="3.10.250.10:FF:000002">
    <property type="entry name" value="Scavenger receptor cysteine-rich type 1 protein M130"/>
    <property type="match status" value="3"/>
</dbReference>
<dbReference type="AlphaFoldDB" id="A6HXI0"/>
<dbReference type="SMART" id="SM00202">
    <property type="entry name" value="SR"/>
    <property type="match status" value="8"/>
</dbReference>
<feature type="disulfide bond" evidence="9">
    <location>
        <begin position="615"/>
        <end position="625"/>
    </location>
</feature>
<name>A6HXI0_RAT</name>
<feature type="disulfide bond" evidence="9">
    <location>
        <begin position="479"/>
        <end position="540"/>
    </location>
</feature>
<dbReference type="OMA" id="CCCAGWL"/>
<keyword evidence="2" id="KW-0812">Transmembrane</keyword>
<dbReference type="PROSITE" id="PS00420">
    <property type="entry name" value="SRCR_1"/>
    <property type="match status" value="1"/>
</dbReference>
<dbReference type="AGR" id="RGD:1307378"/>
<keyword evidence="7 9" id="KW-1015">Disulfide bond</keyword>
<dbReference type="FunFam" id="3.10.250.10:FF:000016">
    <property type="entry name" value="Scavenger receptor cysteine-rich protein type 12"/>
    <property type="match status" value="1"/>
</dbReference>
<dbReference type="PANTHER" id="PTHR19331:SF458">
    <property type="entry name" value="SCAVENGER RECEPTOR CYSTEINE-RICH DOMAIN-CONTAINING PROTEIN SCART1"/>
    <property type="match status" value="1"/>
</dbReference>
<feature type="domain" description="SRCR" evidence="12">
    <location>
        <begin position="651"/>
        <end position="752"/>
    </location>
</feature>
<dbReference type="PANTHER" id="PTHR19331">
    <property type="entry name" value="SCAVENGER RECEPTOR DOMAIN-CONTAINING"/>
    <property type="match status" value="1"/>
</dbReference>
<feature type="disulfide bond" evidence="9">
    <location>
        <begin position="571"/>
        <end position="635"/>
    </location>
</feature>
<feature type="domain" description="SRCR" evidence="12">
    <location>
        <begin position="546"/>
        <end position="646"/>
    </location>
</feature>
<dbReference type="RGD" id="1307378">
    <property type="gene designation" value="Scart1"/>
</dbReference>
<feature type="domain" description="SRCR" evidence="12">
    <location>
        <begin position="780"/>
        <end position="880"/>
    </location>
</feature>
<feature type="disulfide bond" evidence="9">
    <location>
        <begin position="818"/>
        <end position="879"/>
    </location>
</feature>
<dbReference type="InterPro" id="IPR036772">
    <property type="entry name" value="SRCR-like_dom_sf"/>
</dbReference>
<dbReference type="FunFam" id="3.10.250.10:FF:000031">
    <property type="entry name" value="RIKEN cDNA 5830411N06, isoform CRA_a"/>
    <property type="match status" value="1"/>
</dbReference>
<dbReference type="InterPro" id="IPR001190">
    <property type="entry name" value="SRCR"/>
</dbReference>
<dbReference type="Pfam" id="PF00530">
    <property type="entry name" value="SRCR"/>
    <property type="match status" value="8"/>
</dbReference>
<evidence type="ECO:0000256" key="7">
    <source>
        <dbReference type="ARBA" id="ARBA00023157"/>
    </source>
</evidence>
<proteinExistence type="predicted"/>
<evidence type="ECO:0000256" key="3">
    <source>
        <dbReference type="ARBA" id="ARBA00022729"/>
    </source>
</evidence>
<feature type="disulfide bond" evidence="9">
    <location>
        <begin position="584"/>
        <end position="645"/>
    </location>
</feature>
<comment type="subcellular location">
    <subcellularLocation>
        <location evidence="1">Membrane</location>
        <topology evidence="1">Single-pass membrane protein</topology>
    </subcellularLocation>
</comment>
<accession>A6HXI0</accession>
<evidence type="ECO:0000256" key="5">
    <source>
        <dbReference type="ARBA" id="ARBA00022989"/>
    </source>
</evidence>
<evidence type="ECO:0000256" key="2">
    <source>
        <dbReference type="ARBA" id="ARBA00022692"/>
    </source>
</evidence>
<feature type="disulfide bond" evidence="9">
    <location>
        <begin position="373"/>
        <end position="434"/>
    </location>
</feature>
<evidence type="ECO:0000256" key="8">
    <source>
        <dbReference type="ARBA" id="ARBA00023180"/>
    </source>
</evidence>
<sequence length="997" mass="107057">MRTTLWTLSLGSLLTLRAALIGTSSEDGQGNLRLAHRQSKCDGVVLVRHQGEWGHLCNLEWTLAEASVVCRQLGCGPAVGAPKYVPLPGEMVQPWLHNVSCWGNESSLWECSLGAWSQRACPHEWVVVALCANGTFREIRLVKGHSPCAGLPEIRNVNGVDRLCGLHVEEATVFCRELECGHALQAPRQDVGVSKYMTCKGTEPTIRNCRLNNKLRGGCNLLLDAEVVCSGHVEARLVGGDHSCSGRLEVLRGLTWGTVCHADLDLPTAHVICRELGCGMAVSTLRGAQFGQGSGPVWLEAFRCVGNESMLFHCPQEPGHHCGHNQDVALTCSEFRLVNGSSDCEGRVELQVQGAWAPLCAANWDLADAMVLCHQLNCGNAVSIPPGGHFGDGDAPIWPDVFHCVGTEPHLLHCPASTLGAHSCVLGNTASTICSGLQDTLRLRDGQSYCDGRVEISLNGSWGRVLDDIWDIRGASVVCRQLECGEAQGAYDAPAPGFRTAPVGLSQVRCLGSETHLMQCNVSTSLLVPAATLRDAGVVCSGSLRMRLAAGPGRCAGRVEVFYQGSWGTVCDDAWDLQDAQVVCRQLDCGHALSAPGNAHFGAGTGRIWMDELHCLGNESLLWKCQSGNWGQHDCRHKEDAGVFCSESVALRLRGGTSGCVGWLDVLYNGSWGAVCSNALRDISLSIMCRQLGCGDQGWLENRPSPGPGLGISWVDKIKCRKLHNATLWQCPSAPWNPHSCTQEEEVWINCEGLPQIGSQEPAQTPNCSSPLGCLEDSVLRVLGGEDGCSGRVELWHAGSWGTVCDDSWDLLDAQVVCRQLGCGQALAALEGAAFGPGMGPVWLDEVECLGSEVTLEACQAELWGHGDCTHKEDAGVRCAVKVQLFFCPTAPSLTPPPVAEAWNLPEVACLVLGCLLGIVFLAMIAQWCHIRDASMGSGMLGNLQSDGVYEDIEVVPVMKKEENAISRLLMLEDGYDDAEEPEGQPTESEEECNGHC</sequence>
<feature type="domain" description="SRCR" evidence="12">
    <location>
        <begin position="235"/>
        <end position="333"/>
    </location>
</feature>
<evidence type="ECO:0000256" key="6">
    <source>
        <dbReference type="ARBA" id="ARBA00023136"/>
    </source>
</evidence>
<dbReference type="PROSITE" id="PS50287">
    <property type="entry name" value="SRCR_2"/>
    <property type="match status" value="8"/>
</dbReference>
<evidence type="ECO:0000259" key="12">
    <source>
        <dbReference type="PROSITE" id="PS50287"/>
    </source>
</evidence>
<feature type="disulfide bond" evidence="9">
    <location>
        <begin position="304"/>
        <end position="314"/>
    </location>
</feature>
<evidence type="ECO:0000256" key="11">
    <source>
        <dbReference type="SAM" id="SignalP"/>
    </source>
</evidence>
<keyword evidence="8" id="KW-0325">Glycoprotein</keyword>
<feature type="disulfide bond" evidence="9">
    <location>
        <begin position="199"/>
        <end position="209"/>
    </location>
</feature>
<evidence type="ECO:0000256" key="1">
    <source>
        <dbReference type="ARBA" id="ARBA00004167"/>
    </source>
</evidence>
<dbReference type="Proteomes" id="UP000234681">
    <property type="component" value="Chromosome 1"/>
</dbReference>
<dbReference type="EMBL" id="CH473953">
    <property type="protein sequence ID" value="EDM11911.1"/>
    <property type="molecule type" value="Genomic_DNA"/>
</dbReference>
<feature type="chain" id="PRO_5039935151" evidence="11">
    <location>
        <begin position="26"/>
        <end position="997"/>
    </location>
</feature>
<feature type="disulfide bond" evidence="9">
    <location>
        <begin position="805"/>
        <end position="869"/>
    </location>
</feature>
<reference evidence="13" key="2">
    <citation type="submission" date="2005-07" db="EMBL/GenBank/DDBJ databases">
        <authorList>
            <person name="Mural R.J."/>
            <person name="Li P.W."/>
            <person name="Adams M.D."/>
            <person name="Amanatides P.G."/>
            <person name="Baden-Tillson H."/>
            <person name="Barnstead M."/>
            <person name="Chin S.H."/>
            <person name="Dew I."/>
            <person name="Evans C.A."/>
            <person name="Ferriera S."/>
            <person name="Flanigan M."/>
            <person name="Fosler C."/>
            <person name="Glodek A."/>
            <person name="Gu Z."/>
            <person name="Holt R.A."/>
            <person name="Jennings D."/>
            <person name="Kraft C.L."/>
            <person name="Lu F."/>
            <person name="Nguyen T."/>
            <person name="Nusskern D.R."/>
            <person name="Pfannkoch C.M."/>
            <person name="Sitter C."/>
            <person name="Sutton G.G."/>
            <person name="Venter J.C."/>
            <person name="Wang Z."/>
            <person name="Woodage T."/>
            <person name="Zheng X.H."/>
            <person name="Zhong F."/>
        </authorList>
    </citation>
    <scope>NUCLEOTIDE SEQUENCE</scope>
    <source>
        <strain evidence="13">BN</strain>
    </source>
</reference>
<feature type="domain" description="SRCR" evidence="12">
    <location>
        <begin position="335"/>
        <end position="435"/>
    </location>
</feature>
<feature type="domain" description="SRCR" evidence="12">
    <location>
        <begin position="441"/>
        <end position="541"/>
    </location>
</feature>
<evidence type="ECO:0000256" key="10">
    <source>
        <dbReference type="SAM" id="MobiDB-lite"/>
    </source>
</evidence>
<comment type="caution">
    <text evidence="9">Lacks conserved residue(s) required for the propagation of feature annotation.</text>
</comment>
<feature type="region of interest" description="Disordered" evidence="10">
    <location>
        <begin position="976"/>
        <end position="997"/>
    </location>
</feature>
<feature type="disulfide bond" evidence="9">
    <location>
        <begin position="101"/>
        <end position="111"/>
    </location>
</feature>
<evidence type="ECO:0000256" key="4">
    <source>
        <dbReference type="ARBA" id="ARBA00022737"/>
    </source>
</evidence>
<feature type="disulfide bond" evidence="9">
    <location>
        <begin position="510"/>
        <end position="520"/>
    </location>
</feature>
<dbReference type="SUPFAM" id="SSF56487">
    <property type="entry name" value="SRCR-like"/>
    <property type="match status" value="8"/>
</dbReference>
<dbReference type="FunFam" id="3.10.250.10:FF:000012">
    <property type="entry name" value="CD163 molecule like 1"/>
    <property type="match status" value="1"/>
</dbReference>
<organism evidence="13">
    <name type="scientific">Rattus norvegicus</name>
    <name type="common">Rat</name>
    <dbReference type="NCBI Taxonomy" id="10116"/>
    <lineage>
        <taxon>Eukaryota</taxon>
        <taxon>Metazoa</taxon>
        <taxon>Chordata</taxon>
        <taxon>Craniata</taxon>
        <taxon>Vertebrata</taxon>
        <taxon>Euteleostomi</taxon>
        <taxon>Mammalia</taxon>
        <taxon>Eutheria</taxon>
        <taxon>Euarchontoglires</taxon>
        <taxon>Glires</taxon>
        <taxon>Rodentia</taxon>
        <taxon>Myomorpha</taxon>
        <taxon>Muroidea</taxon>
        <taxon>Muridae</taxon>
        <taxon>Murinae</taxon>
        <taxon>Rattus</taxon>
    </lineage>
</organism>
<gene>
    <name evidence="14" type="primary">Scart1</name>
    <name evidence="13" type="ORF">rCG_47791</name>
</gene>
<feature type="disulfide bond" evidence="9">
    <location>
        <begin position="57"/>
        <end position="121"/>
    </location>
</feature>
<feature type="disulfide bond" evidence="9">
    <location>
        <begin position="849"/>
        <end position="859"/>
    </location>
</feature>
<feature type="disulfide bond" evidence="9">
    <location>
        <begin position="70"/>
        <end position="131"/>
    </location>
</feature>
<evidence type="ECO:0000313" key="14">
    <source>
        <dbReference type="RGD" id="1307378"/>
    </source>
</evidence>